<dbReference type="GO" id="GO:0017116">
    <property type="term" value="F:single-stranded DNA helicase activity"/>
    <property type="evidence" value="ECO:0007669"/>
    <property type="project" value="TreeGrafter"/>
</dbReference>
<dbReference type="PANTHER" id="PTHR13779">
    <property type="entry name" value="WERNER HELICASE-INTERACTING PROTEIN 1 FAMILY MEMBER"/>
    <property type="match status" value="1"/>
</dbReference>
<sequence>AYQITERIGMPECQLTLAQAVIYMACAPKSNASYRAIAAATDDVKTGRTVPVPRHLRNAPHPGMREQFGNAEGYQYSHDHEGGISPDQDYLGVDRTYYEPTDRGYEKHITAYLEWAKKLREQKD</sequence>
<evidence type="ECO:0000259" key="2">
    <source>
        <dbReference type="Pfam" id="PF12002"/>
    </source>
</evidence>
<dbReference type="GO" id="GO:0008047">
    <property type="term" value="F:enzyme activator activity"/>
    <property type="evidence" value="ECO:0007669"/>
    <property type="project" value="TreeGrafter"/>
</dbReference>
<protein>
    <recommendedName>
        <fullName evidence="2">MgsA AAA+ ATPase C-terminal domain-containing protein</fullName>
    </recommendedName>
</protein>
<organism evidence="3">
    <name type="scientific">marine sediment metagenome</name>
    <dbReference type="NCBI Taxonomy" id="412755"/>
    <lineage>
        <taxon>unclassified sequences</taxon>
        <taxon>metagenomes</taxon>
        <taxon>ecological metagenomes</taxon>
    </lineage>
</organism>
<gene>
    <name evidence="3" type="ORF">LCGC14_3010430</name>
</gene>
<reference evidence="3" key="1">
    <citation type="journal article" date="2015" name="Nature">
        <title>Complex archaea that bridge the gap between prokaryotes and eukaryotes.</title>
        <authorList>
            <person name="Spang A."/>
            <person name="Saw J.H."/>
            <person name="Jorgensen S.L."/>
            <person name="Zaremba-Niedzwiedzka K."/>
            <person name="Martijn J."/>
            <person name="Lind A.E."/>
            <person name="van Eijk R."/>
            <person name="Schleper C."/>
            <person name="Guy L."/>
            <person name="Ettema T.J."/>
        </authorList>
    </citation>
    <scope>NUCLEOTIDE SEQUENCE</scope>
</reference>
<dbReference type="SUPFAM" id="SSF48019">
    <property type="entry name" value="post-AAA+ oligomerization domain-like"/>
    <property type="match status" value="1"/>
</dbReference>
<dbReference type="Gene3D" id="1.20.272.10">
    <property type="match status" value="1"/>
</dbReference>
<dbReference type="InterPro" id="IPR051314">
    <property type="entry name" value="AAA_ATPase_RarA/MGS1/WRNIP1"/>
</dbReference>
<dbReference type="AlphaFoldDB" id="A0A0F8WY84"/>
<name>A0A0F8WY84_9ZZZZ</name>
<dbReference type="EMBL" id="LAZR01062294">
    <property type="protein sequence ID" value="KKK61827.1"/>
    <property type="molecule type" value="Genomic_DNA"/>
</dbReference>
<feature type="region of interest" description="Disordered" evidence="1">
    <location>
        <begin position="48"/>
        <end position="69"/>
    </location>
</feature>
<proteinExistence type="predicted"/>
<dbReference type="GO" id="GO:0003677">
    <property type="term" value="F:DNA binding"/>
    <property type="evidence" value="ECO:0007669"/>
    <property type="project" value="InterPro"/>
</dbReference>
<dbReference type="GO" id="GO:0006261">
    <property type="term" value="P:DNA-templated DNA replication"/>
    <property type="evidence" value="ECO:0007669"/>
    <property type="project" value="TreeGrafter"/>
</dbReference>
<evidence type="ECO:0000313" key="3">
    <source>
        <dbReference type="EMBL" id="KKK61827.1"/>
    </source>
</evidence>
<accession>A0A0F8WY84</accession>
<evidence type="ECO:0000256" key="1">
    <source>
        <dbReference type="SAM" id="MobiDB-lite"/>
    </source>
</evidence>
<comment type="caution">
    <text evidence="3">The sequence shown here is derived from an EMBL/GenBank/DDBJ whole genome shotgun (WGS) entry which is preliminary data.</text>
</comment>
<dbReference type="InterPro" id="IPR021886">
    <property type="entry name" value="MgsA_C"/>
</dbReference>
<dbReference type="PANTHER" id="PTHR13779:SF7">
    <property type="entry name" value="ATPASE WRNIP1"/>
    <property type="match status" value="1"/>
</dbReference>
<dbReference type="Gene3D" id="1.10.3710.10">
    <property type="entry name" value="DNA polymerase III clamp loader subunits, C-terminal domain"/>
    <property type="match status" value="1"/>
</dbReference>
<feature type="domain" description="MgsA AAA+ ATPase C-terminal" evidence="2">
    <location>
        <begin position="1"/>
        <end position="115"/>
    </location>
</feature>
<feature type="non-terminal residue" evidence="3">
    <location>
        <position position="1"/>
    </location>
</feature>
<dbReference type="InterPro" id="IPR008921">
    <property type="entry name" value="DNA_pol3_clamp-load_cplx_C"/>
</dbReference>
<dbReference type="GO" id="GO:0000731">
    <property type="term" value="P:DNA synthesis involved in DNA repair"/>
    <property type="evidence" value="ECO:0007669"/>
    <property type="project" value="TreeGrafter"/>
</dbReference>
<dbReference type="Pfam" id="PF12002">
    <property type="entry name" value="MgsA_C"/>
    <property type="match status" value="1"/>
</dbReference>